<evidence type="ECO:0000313" key="2">
    <source>
        <dbReference type="EMBL" id="MDC3421398.1"/>
    </source>
</evidence>
<dbReference type="InterPro" id="IPR000073">
    <property type="entry name" value="AB_hydrolase_1"/>
</dbReference>
<keyword evidence="2" id="KW-0378">Hydrolase</keyword>
<keyword evidence="3" id="KW-1185">Reference proteome</keyword>
<evidence type="ECO:0000259" key="1">
    <source>
        <dbReference type="Pfam" id="PF00561"/>
    </source>
</evidence>
<protein>
    <submittedName>
        <fullName evidence="2">Alpha/beta hydrolase</fullName>
    </submittedName>
</protein>
<dbReference type="Proteomes" id="UP001145072">
    <property type="component" value="Unassembled WGS sequence"/>
</dbReference>
<dbReference type="InterPro" id="IPR029058">
    <property type="entry name" value="AB_hydrolase_fold"/>
</dbReference>
<accession>A0A9X3WML5</accession>
<dbReference type="InterPro" id="IPR050266">
    <property type="entry name" value="AB_hydrolase_sf"/>
</dbReference>
<reference evidence="2" key="1">
    <citation type="submission" date="2022-06" db="EMBL/GenBank/DDBJ databases">
        <title>Aquibacillus sp. a new bacterium isolated from soil saline samples.</title>
        <authorList>
            <person name="Galisteo C."/>
            <person name="De La Haba R."/>
            <person name="Sanchez-Porro C."/>
            <person name="Ventosa A."/>
        </authorList>
    </citation>
    <scope>NUCLEOTIDE SEQUENCE</scope>
    <source>
        <strain evidence="2">JCM 12387</strain>
    </source>
</reference>
<gene>
    <name evidence="2" type="ORF">NC661_13560</name>
</gene>
<dbReference type="PANTHER" id="PTHR43798:SF33">
    <property type="entry name" value="HYDROLASE, PUTATIVE (AFU_ORTHOLOGUE AFUA_2G14860)-RELATED"/>
    <property type="match status" value="1"/>
</dbReference>
<dbReference type="Gene3D" id="3.40.50.1820">
    <property type="entry name" value="alpha/beta hydrolase"/>
    <property type="match status" value="1"/>
</dbReference>
<proteinExistence type="predicted"/>
<name>A0A9X3WML5_9BACI</name>
<dbReference type="GO" id="GO:0016020">
    <property type="term" value="C:membrane"/>
    <property type="evidence" value="ECO:0007669"/>
    <property type="project" value="TreeGrafter"/>
</dbReference>
<comment type="caution">
    <text evidence="2">The sequence shown here is derived from an EMBL/GenBank/DDBJ whole genome shotgun (WGS) entry which is preliminary data.</text>
</comment>
<dbReference type="Pfam" id="PF00561">
    <property type="entry name" value="Abhydrolase_1"/>
    <property type="match status" value="1"/>
</dbReference>
<organism evidence="2 3">
    <name type="scientific">Aquibacillus koreensis</name>
    <dbReference type="NCBI Taxonomy" id="279446"/>
    <lineage>
        <taxon>Bacteria</taxon>
        <taxon>Bacillati</taxon>
        <taxon>Bacillota</taxon>
        <taxon>Bacilli</taxon>
        <taxon>Bacillales</taxon>
        <taxon>Bacillaceae</taxon>
        <taxon>Aquibacillus</taxon>
    </lineage>
</organism>
<dbReference type="EMBL" id="JAMQJZ010000010">
    <property type="protein sequence ID" value="MDC3421398.1"/>
    <property type="molecule type" value="Genomic_DNA"/>
</dbReference>
<dbReference type="GO" id="GO:0016787">
    <property type="term" value="F:hydrolase activity"/>
    <property type="evidence" value="ECO:0007669"/>
    <property type="project" value="UniProtKB-KW"/>
</dbReference>
<dbReference type="RefSeq" id="WP_259869401.1">
    <property type="nucleotide sequence ID" value="NZ_JAMQJZ010000010.1"/>
</dbReference>
<evidence type="ECO:0000313" key="3">
    <source>
        <dbReference type="Proteomes" id="UP001145072"/>
    </source>
</evidence>
<sequence>MILHTEVLGDGEPIVFLHTGLQTGLTDFEIQRDYFKDKYKVILPDLRGHGESVTDDLSNFFEDSAEDIADTLNNLDVDSAHIVGCSLGALVGLSFAKRFTKKTKSLTISGVMCEKPNNWLELHKQDMERQEQLMKNDEIIGYFSNLHKSDWKQSLEIAKDENWYPFEITKDLEGITSPVLFMVGEGNKPETKGALLYPSIKDDVHVSIIPFASHLVHSEQPDVYTKILEKFINRVNN</sequence>
<feature type="domain" description="AB hydrolase-1" evidence="1">
    <location>
        <begin position="13"/>
        <end position="125"/>
    </location>
</feature>
<dbReference type="PANTHER" id="PTHR43798">
    <property type="entry name" value="MONOACYLGLYCEROL LIPASE"/>
    <property type="match status" value="1"/>
</dbReference>
<dbReference type="AlphaFoldDB" id="A0A9X3WML5"/>
<dbReference type="SUPFAM" id="SSF53474">
    <property type="entry name" value="alpha/beta-Hydrolases"/>
    <property type="match status" value="1"/>
</dbReference>